<organism evidence="11 12">
    <name type="scientific">Clostridium grantii DSM 8605</name>
    <dbReference type="NCBI Taxonomy" id="1121316"/>
    <lineage>
        <taxon>Bacteria</taxon>
        <taxon>Bacillati</taxon>
        <taxon>Bacillota</taxon>
        <taxon>Clostridia</taxon>
        <taxon>Eubacteriales</taxon>
        <taxon>Clostridiaceae</taxon>
        <taxon>Clostridium</taxon>
    </lineage>
</organism>
<keyword evidence="4 9" id="KW-0378">Hydrolase</keyword>
<feature type="signal peptide" evidence="10">
    <location>
        <begin position="1"/>
        <end position="25"/>
    </location>
</feature>
<evidence type="ECO:0000256" key="8">
    <source>
        <dbReference type="ARBA" id="ARBA00023316"/>
    </source>
</evidence>
<dbReference type="GO" id="GO:0008270">
    <property type="term" value="F:zinc ion binding"/>
    <property type="evidence" value="ECO:0007669"/>
    <property type="project" value="UniProtKB-UniRule"/>
</dbReference>
<dbReference type="GO" id="GO:0071555">
    <property type="term" value="P:cell wall organization"/>
    <property type="evidence" value="ECO:0007669"/>
    <property type="project" value="UniProtKB-KW"/>
</dbReference>
<comment type="similarity">
    <text evidence="9">Belongs to the peptidase M15D family.</text>
</comment>
<evidence type="ECO:0000256" key="4">
    <source>
        <dbReference type="ARBA" id="ARBA00022801"/>
    </source>
</evidence>
<comment type="function">
    <text evidence="9">Catalyzes hydrolysis of the D-alanyl-D-alanine dipeptide.</text>
</comment>
<dbReference type="InterPro" id="IPR000755">
    <property type="entry name" value="A_A_dipeptidase"/>
</dbReference>
<evidence type="ECO:0000256" key="9">
    <source>
        <dbReference type="HAMAP-Rule" id="MF_01924"/>
    </source>
</evidence>
<evidence type="ECO:0000256" key="3">
    <source>
        <dbReference type="ARBA" id="ARBA00022723"/>
    </source>
</evidence>
<feature type="binding site" evidence="9">
    <location>
        <position position="220"/>
    </location>
    <ligand>
        <name>Zn(2+)</name>
        <dbReference type="ChEBI" id="CHEBI:29105"/>
        <note>catalytic</note>
    </ligand>
</feature>
<feature type="binding site" evidence="9">
    <location>
        <position position="213"/>
    </location>
    <ligand>
        <name>Zn(2+)</name>
        <dbReference type="ChEBI" id="CHEBI:29105"/>
        <note>catalytic</note>
    </ligand>
</feature>
<evidence type="ECO:0000256" key="7">
    <source>
        <dbReference type="ARBA" id="ARBA00023049"/>
    </source>
</evidence>
<proteinExistence type="inferred from homology"/>
<dbReference type="RefSeq" id="WP_200801460.1">
    <property type="nucleotide sequence ID" value="NZ_FQXM01000009.1"/>
</dbReference>
<reference evidence="11 12" key="1">
    <citation type="submission" date="2016-11" db="EMBL/GenBank/DDBJ databases">
        <authorList>
            <person name="Jaros S."/>
            <person name="Januszkiewicz K."/>
            <person name="Wedrychowicz H."/>
        </authorList>
    </citation>
    <scope>NUCLEOTIDE SEQUENCE [LARGE SCALE GENOMIC DNA]</scope>
    <source>
        <strain evidence="11 12">DSM 8605</strain>
    </source>
</reference>
<name>A0A1M5UWM9_9CLOT</name>
<feature type="chain" id="PRO_5039345405" description="D-alanyl-D-alanine dipeptidase" evidence="10">
    <location>
        <begin position="26"/>
        <end position="299"/>
    </location>
</feature>
<dbReference type="GO" id="GO:0006508">
    <property type="term" value="P:proteolysis"/>
    <property type="evidence" value="ECO:0007669"/>
    <property type="project" value="UniProtKB-KW"/>
</dbReference>
<sequence length="299" mass="34106">MNHTKKHIFILLVTLILIFSLSSCSNNIEENNSTNTTTNSENVQTEKNNKTNIISEDNAEMKILEKSVIDEKEVTSKITPIEDSIVIEQQKPEKSYELPEGFVYVDDIIPNIVVDAKYSSKDNFVGKIIDGYSSNLAILSKESAIALSLVQNDLNEKSLGLKIFDGYRPQKAVNNFVQWASDESDLATKEIHYPDLDKSTLIPSGYIASKSGHSRGSTVDLTIISLENCEELDMGTEFDFFGVQAHFYYENLSAIQKENRALLKSTMEKHGFKYYKNEWWHYTLVNEPYKDTYFDFDIK</sequence>
<feature type="active site" description="Proton donor/acceptor" evidence="9">
    <location>
        <position position="278"/>
    </location>
</feature>
<feature type="binding site" evidence="9">
    <location>
        <position position="281"/>
    </location>
    <ligand>
        <name>Zn(2+)</name>
        <dbReference type="ChEBI" id="CHEBI:29105"/>
        <note>catalytic</note>
    </ligand>
</feature>
<keyword evidence="5 9" id="KW-0862">Zinc</keyword>
<dbReference type="Gene3D" id="3.30.1380.10">
    <property type="match status" value="1"/>
</dbReference>
<gene>
    <name evidence="11" type="ORF">SAMN02745207_01954</name>
</gene>
<keyword evidence="12" id="KW-1185">Reference proteome</keyword>
<comment type="catalytic activity">
    <reaction evidence="1 9">
        <text>D-alanyl-D-alanine + H2O = 2 D-alanine</text>
        <dbReference type="Rhea" id="RHEA:20661"/>
        <dbReference type="ChEBI" id="CHEBI:15377"/>
        <dbReference type="ChEBI" id="CHEBI:57416"/>
        <dbReference type="ChEBI" id="CHEBI:57822"/>
        <dbReference type="EC" id="3.4.13.22"/>
    </reaction>
</comment>
<dbReference type="PANTHER" id="PTHR43126:SF1">
    <property type="entry name" value="D-ALANYL-D-ALANINE DIPEPTIDASE"/>
    <property type="match status" value="1"/>
</dbReference>
<evidence type="ECO:0000256" key="6">
    <source>
        <dbReference type="ARBA" id="ARBA00022997"/>
    </source>
</evidence>
<keyword evidence="8" id="KW-0961">Cell wall biogenesis/degradation</keyword>
<dbReference type="GO" id="GO:0160237">
    <property type="term" value="F:D-Ala-D-Ala dipeptidase activity"/>
    <property type="evidence" value="ECO:0007669"/>
    <property type="project" value="UniProtKB-EC"/>
</dbReference>
<evidence type="ECO:0000256" key="1">
    <source>
        <dbReference type="ARBA" id="ARBA00001362"/>
    </source>
</evidence>
<dbReference type="Pfam" id="PF01427">
    <property type="entry name" value="Peptidase_M15"/>
    <property type="match status" value="1"/>
</dbReference>
<dbReference type="PANTHER" id="PTHR43126">
    <property type="entry name" value="D-ALANYL-D-ALANINE DIPEPTIDASE"/>
    <property type="match status" value="1"/>
</dbReference>
<feature type="site" description="Transition state stabilizer" evidence="9">
    <location>
        <position position="168"/>
    </location>
</feature>
<dbReference type="GO" id="GO:0008237">
    <property type="term" value="F:metallopeptidase activity"/>
    <property type="evidence" value="ECO:0007669"/>
    <property type="project" value="UniProtKB-KW"/>
</dbReference>
<dbReference type="InterPro" id="IPR009045">
    <property type="entry name" value="Zn_M74/Hedgehog-like"/>
</dbReference>
<evidence type="ECO:0000256" key="5">
    <source>
        <dbReference type="ARBA" id="ARBA00022833"/>
    </source>
</evidence>
<keyword evidence="10" id="KW-0732">Signal</keyword>
<dbReference type="EC" id="3.4.13.22" evidence="9"/>
<keyword evidence="6 9" id="KW-0224">Dipeptidase</keyword>
<dbReference type="CDD" id="cd14817">
    <property type="entry name" value="D-Ala-D-Ala_dipeptidase_VanX"/>
    <property type="match status" value="1"/>
</dbReference>
<comment type="cofactor">
    <cofactor evidence="9">
        <name>Zn(2+)</name>
        <dbReference type="ChEBI" id="CHEBI:29105"/>
    </cofactor>
    <text evidence="9">Binds 1 zinc ion per subunit.</text>
</comment>
<evidence type="ECO:0000256" key="2">
    <source>
        <dbReference type="ARBA" id="ARBA00022670"/>
    </source>
</evidence>
<evidence type="ECO:0000313" key="11">
    <source>
        <dbReference type="EMBL" id="SHH67385.1"/>
    </source>
</evidence>
<dbReference type="Proteomes" id="UP000184447">
    <property type="component" value="Unassembled WGS sequence"/>
</dbReference>
<accession>A0A1M5UWM9</accession>
<evidence type="ECO:0000313" key="12">
    <source>
        <dbReference type="Proteomes" id="UP000184447"/>
    </source>
</evidence>
<keyword evidence="3 9" id="KW-0479">Metal-binding</keyword>
<dbReference type="PROSITE" id="PS51257">
    <property type="entry name" value="PROKAR_LIPOPROTEIN"/>
    <property type="match status" value="1"/>
</dbReference>
<dbReference type="SUPFAM" id="SSF55166">
    <property type="entry name" value="Hedgehog/DD-peptidase"/>
    <property type="match status" value="1"/>
</dbReference>
<dbReference type="EMBL" id="FQXM01000009">
    <property type="protein sequence ID" value="SHH67385.1"/>
    <property type="molecule type" value="Genomic_DNA"/>
</dbReference>
<keyword evidence="7 9" id="KW-0482">Metalloprotease</keyword>
<keyword evidence="2 9" id="KW-0645">Protease</keyword>
<dbReference type="AlphaFoldDB" id="A0A1M5UWM9"/>
<protein>
    <recommendedName>
        <fullName evidence="9">D-alanyl-D-alanine dipeptidase</fullName>
        <shortName evidence="9">D-Ala-D-Ala dipeptidase</shortName>
        <ecNumber evidence="9">3.4.13.22</ecNumber>
    </recommendedName>
</protein>
<evidence type="ECO:0000256" key="10">
    <source>
        <dbReference type="SAM" id="SignalP"/>
    </source>
</evidence>
<dbReference type="HAMAP" id="MF_01924">
    <property type="entry name" value="A_A_dipeptidase"/>
    <property type="match status" value="1"/>
</dbReference>